<feature type="chain" id="PRO_5043674473" description="DUF4773 domain-containing protein" evidence="1">
    <location>
        <begin position="23"/>
        <end position="278"/>
    </location>
</feature>
<evidence type="ECO:0000256" key="1">
    <source>
        <dbReference type="SAM" id="SignalP"/>
    </source>
</evidence>
<organism evidence="3 4">
    <name type="scientific">Plakobranchus ocellatus</name>
    <dbReference type="NCBI Taxonomy" id="259542"/>
    <lineage>
        <taxon>Eukaryota</taxon>
        <taxon>Metazoa</taxon>
        <taxon>Spiralia</taxon>
        <taxon>Lophotrochozoa</taxon>
        <taxon>Mollusca</taxon>
        <taxon>Gastropoda</taxon>
        <taxon>Heterobranchia</taxon>
        <taxon>Euthyneura</taxon>
        <taxon>Panpulmonata</taxon>
        <taxon>Sacoglossa</taxon>
        <taxon>Placobranchoidea</taxon>
        <taxon>Plakobranchidae</taxon>
        <taxon>Plakobranchus</taxon>
    </lineage>
</organism>
<reference evidence="3 4" key="1">
    <citation type="journal article" date="2021" name="Elife">
        <title>Chloroplast acquisition without the gene transfer in kleptoplastic sea slugs, Plakobranchus ocellatus.</title>
        <authorList>
            <person name="Maeda T."/>
            <person name="Takahashi S."/>
            <person name="Yoshida T."/>
            <person name="Shimamura S."/>
            <person name="Takaki Y."/>
            <person name="Nagai Y."/>
            <person name="Toyoda A."/>
            <person name="Suzuki Y."/>
            <person name="Arimoto A."/>
            <person name="Ishii H."/>
            <person name="Satoh N."/>
            <person name="Nishiyama T."/>
            <person name="Hasebe M."/>
            <person name="Maruyama T."/>
            <person name="Minagawa J."/>
            <person name="Obokata J."/>
            <person name="Shigenobu S."/>
        </authorList>
    </citation>
    <scope>NUCLEOTIDE SEQUENCE [LARGE SCALE GENOMIC DNA]</scope>
</reference>
<sequence length="278" mass="31396">MEGYTVTILMFLFSGCICLSLGQVPVITNTRIARPVGVRKYFVVKNARIARPVRISYTSPTKQTRAPIVPKNPTECQASCPPDTQTLHIDHRQKEEYALDRTACICDGNQCGCCVHLTVARIGLDSVGCVNVTYLPYDMGFDFLMSVDGKTLLSSKVAVRSPPPICVGIPYLHHLASVCAKFQDLKRKDEKLSGCASIMVRFALAVLSEHDLGCFELPKESENTKNNELSSSFLRRQVRRWKTKARYKTHRAEEIHASNPDEEFRRLFNAKRQKIDYH</sequence>
<dbReference type="InterPro" id="IPR031941">
    <property type="entry name" value="DUF4773"/>
</dbReference>
<protein>
    <recommendedName>
        <fullName evidence="2">DUF4773 domain-containing protein</fullName>
    </recommendedName>
</protein>
<dbReference type="EMBL" id="BLXT01004955">
    <property type="protein sequence ID" value="GFO18387.1"/>
    <property type="molecule type" value="Genomic_DNA"/>
</dbReference>
<dbReference type="Proteomes" id="UP000735302">
    <property type="component" value="Unassembled WGS sequence"/>
</dbReference>
<dbReference type="PANTHER" id="PTHR36299:SF2">
    <property type="entry name" value="DUF4773 DOMAIN-CONTAINING PROTEIN"/>
    <property type="match status" value="1"/>
</dbReference>
<proteinExistence type="predicted"/>
<evidence type="ECO:0000259" key="2">
    <source>
        <dbReference type="Pfam" id="PF15998"/>
    </source>
</evidence>
<name>A0AAV4BGL0_9GAST</name>
<keyword evidence="1" id="KW-0732">Signal</keyword>
<evidence type="ECO:0000313" key="4">
    <source>
        <dbReference type="Proteomes" id="UP000735302"/>
    </source>
</evidence>
<dbReference type="PANTHER" id="PTHR36299">
    <property type="entry name" value="AGAP008005-PA"/>
    <property type="match status" value="1"/>
</dbReference>
<dbReference type="AlphaFoldDB" id="A0AAV4BGL0"/>
<feature type="signal peptide" evidence="1">
    <location>
        <begin position="1"/>
        <end position="22"/>
    </location>
</feature>
<feature type="domain" description="DUF4773" evidence="2">
    <location>
        <begin position="104"/>
        <end position="218"/>
    </location>
</feature>
<evidence type="ECO:0000313" key="3">
    <source>
        <dbReference type="EMBL" id="GFO18387.1"/>
    </source>
</evidence>
<dbReference type="Pfam" id="PF15998">
    <property type="entry name" value="DUF4773"/>
    <property type="match status" value="1"/>
</dbReference>
<keyword evidence="4" id="KW-1185">Reference proteome</keyword>
<comment type="caution">
    <text evidence="3">The sequence shown here is derived from an EMBL/GenBank/DDBJ whole genome shotgun (WGS) entry which is preliminary data.</text>
</comment>
<accession>A0AAV4BGL0</accession>
<gene>
    <name evidence="3" type="ORF">PoB_004489200</name>
</gene>